<sequence length="651" mass="70999">MTSQTVDSVDMVGPVEPDVPSGTAHPHAAGPRFLKSAWLVPLASVAGVAMAFGLVVAWFPKTWEMWNMPIQAIDAPSHYYFIRKLLRNGLPVAFELNPNDSFYPPLFHLMVYCLIKVAGFFGCTVNIFTGLNLVWIFASGLLFPAGMLLWCSYFFGDMPRLQVAGMCLLVPVLSVTSAAFPFWLFDAGPLFAYGLAMALLPFSLYSGLRLMDAIADRRKPDTPGRGLVFWVPVNLALAVLVLLAHPRIAFTYLVLMVFFILFRLSWKLIAGAAGFGCLAAALFAVYVMRRDHGKDYLHPSTWFHTFQPTRSLPDAIGVLFTGNLSGFAGLLMAVCIVLALAASLLLSGRRFREGLSLVLSFLLIGLIYVCSAAVSGPLANILTAAWYRGETRPLAMLPLAIIPLLVFGARCLLNPQPAVWKCGKKVLTGSTDVTTDWLSAPAVNGAFRVLTVTALSLVLVVAGNIYNPRRDDLALLAEANTVLDREDPHSQLTRAKFEALTTVRNRAGQDDAVIVSDPLNGSMYGMTLYGLNMLYPVYNPMDTKNGKVFGEVEHAFASGDADRLLTTVCPVDPSFTQHGPGGAVAAPKYFLTMGPQAPDLHMFTYRAQYDPFHDQNLIDGYVSSGALQKVEDFGAPAGDGEHWALYRFACR</sequence>
<feature type="transmembrane region" description="Helical" evidence="1">
    <location>
        <begin position="327"/>
        <end position="346"/>
    </location>
</feature>
<feature type="transmembrane region" description="Helical" evidence="1">
    <location>
        <begin position="229"/>
        <end position="262"/>
    </location>
</feature>
<feature type="transmembrane region" description="Helical" evidence="1">
    <location>
        <begin position="394"/>
        <end position="413"/>
    </location>
</feature>
<proteinExistence type="predicted"/>
<dbReference type="EMBL" id="CP006018">
    <property type="protein sequence ID" value="AIC91438.1"/>
    <property type="molecule type" value="Genomic_DNA"/>
</dbReference>
<name>A0A087VSW9_9BIFI</name>
<feature type="transmembrane region" description="Helical" evidence="1">
    <location>
        <begin position="134"/>
        <end position="156"/>
    </location>
</feature>
<keyword evidence="1" id="KW-1133">Transmembrane helix</keyword>
<dbReference type="AlphaFoldDB" id="A0A087VSW9"/>
<feature type="transmembrane region" description="Helical" evidence="1">
    <location>
        <begin position="163"/>
        <end position="184"/>
    </location>
</feature>
<keyword evidence="1" id="KW-0472">Membrane</keyword>
<accession>A0A087VSW9</accession>
<gene>
    <name evidence="2" type="ORF">BINDI_0152</name>
</gene>
<dbReference type="Pfam" id="PF20176">
    <property type="entry name" value="DUF6541"/>
    <property type="match status" value="1"/>
</dbReference>
<dbReference type="InterPro" id="IPR046671">
    <property type="entry name" value="DUF6541"/>
</dbReference>
<organism evidence="2 3">
    <name type="scientific">Bifidobacterium [indicum] DSM 20214 = LMG 11587</name>
    <dbReference type="NCBI Taxonomy" id="1341694"/>
    <lineage>
        <taxon>Bacteria</taxon>
        <taxon>Bacillati</taxon>
        <taxon>Actinomycetota</taxon>
        <taxon>Actinomycetes</taxon>
        <taxon>Bifidobacteriales</taxon>
        <taxon>Bifidobacteriaceae</taxon>
        <taxon>Bifidobacterium</taxon>
    </lineage>
</organism>
<feature type="transmembrane region" description="Helical" evidence="1">
    <location>
        <begin position="358"/>
        <end position="382"/>
    </location>
</feature>
<evidence type="ECO:0000313" key="2">
    <source>
        <dbReference type="EMBL" id="AIC91438.1"/>
    </source>
</evidence>
<feature type="transmembrane region" description="Helical" evidence="1">
    <location>
        <begin position="106"/>
        <end position="128"/>
    </location>
</feature>
<dbReference type="KEGG" id="bii:BINDI_0152"/>
<feature type="transmembrane region" description="Helical" evidence="1">
    <location>
        <begin position="38"/>
        <end position="59"/>
    </location>
</feature>
<keyword evidence="3" id="KW-1185">Reference proteome</keyword>
<feature type="transmembrane region" description="Helical" evidence="1">
    <location>
        <begin position="446"/>
        <end position="466"/>
    </location>
</feature>
<feature type="transmembrane region" description="Helical" evidence="1">
    <location>
        <begin position="190"/>
        <end position="208"/>
    </location>
</feature>
<evidence type="ECO:0000256" key="1">
    <source>
        <dbReference type="SAM" id="Phobius"/>
    </source>
</evidence>
<dbReference type="Proteomes" id="UP000028569">
    <property type="component" value="Chromosome"/>
</dbReference>
<feature type="transmembrane region" description="Helical" evidence="1">
    <location>
        <begin position="268"/>
        <end position="288"/>
    </location>
</feature>
<keyword evidence="1 2" id="KW-0812">Transmembrane</keyword>
<dbReference type="HOGENOM" id="CLU_364752_0_0_11"/>
<protein>
    <submittedName>
        <fullName evidence="2">Putative transmembrane protein alanine and leucine rich</fullName>
    </submittedName>
</protein>
<reference evidence="2 3" key="1">
    <citation type="journal article" date="2014" name="Appl. Environ. Microbiol.">
        <title>Genomic encyclopedia of type strains of the genus Bifidobacterium.</title>
        <authorList>
            <person name="Milani C."/>
            <person name="Lugli G.A."/>
            <person name="Duranti S."/>
            <person name="Turroni F."/>
            <person name="Bottacini F."/>
            <person name="Mangifesta M."/>
            <person name="Sanchez B."/>
            <person name="Viappiani A."/>
            <person name="Mancabelli L."/>
            <person name="Taminiau B."/>
            <person name="Delcenserie V."/>
            <person name="Barrangou R."/>
            <person name="Margolles A."/>
            <person name="van Sinderen D."/>
            <person name="Ventura M."/>
        </authorList>
    </citation>
    <scope>NUCLEOTIDE SEQUENCE [LARGE SCALE GENOMIC DNA]</scope>
    <source>
        <strain evidence="2 3">LMG 11587</strain>
    </source>
</reference>
<dbReference type="RefSeq" id="WP_148301945.1">
    <property type="nucleotide sequence ID" value="NZ_CP006018.1"/>
</dbReference>
<evidence type="ECO:0000313" key="3">
    <source>
        <dbReference type="Proteomes" id="UP000028569"/>
    </source>
</evidence>
<dbReference type="OrthoDB" id="3239955at2"/>